<dbReference type="SUPFAM" id="SSF55729">
    <property type="entry name" value="Acyl-CoA N-acyltransferases (Nat)"/>
    <property type="match status" value="1"/>
</dbReference>
<dbReference type="InterPro" id="IPR000182">
    <property type="entry name" value="GNAT_dom"/>
</dbReference>
<sequence>MELTTERLCLKPWQEADAARLYDLAKDPAVGPAAGWPAHKSAEESLQVIRESLKDAETYAVWRKADKLLIGCAGLKFGEDACSEKGSEPELGYWIGREYWGQGYAPEAAACLIDHAFADLGSQAVWCCYYEGNDKSKRVQEKLGFSYVRTDPKGDTLLGYTLPEVENVLRREDWEKKQA</sequence>
<dbReference type="Pfam" id="PF13302">
    <property type="entry name" value="Acetyltransf_3"/>
    <property type="match status" value="1"/>
</dbReference>
<dbReference type="PANTHER" id="PTHR43792">
    <property type="entry name" value="GNAT FAMILY, PUTATIVE (AFU_ORTHOLOGUE AFUA_3G00765)-RELATED-RELATED"/>
    <property type="match status" value="1"/>
</dbReference>
<dbReference type="RefSeq" id="WP_201331051.1">
    <property type="nucleotide sequence ID" value="NZ_BOCG01000312.1"/>
</dbReference>
<dbReference type="PANTHER" id="PTHR43792:SF1">
    <property type="entry name" value="N-ACETYLTRANSFERASE DOMAIN-CONTAINING PROTEIN"/>
    <property type="match status" value="1"/>
</dbReference>
<reference evidence="3" key="1">
    <citation type="submission" date="2021-01" db="EMBL/GenBank/DDBJ databases">
        <title>Draft genome sequence of Nasalis larvatus strain YZ03.</title>
        <authorList>
            <person name="Suzuki-Hashido N."/>
            <person name="Tsuchida S."/>
            <person name="Hayakawa T."/>
        </authorList>
    </citation>
    <scope>NUCLEOTIDE SEQUENCE [LARGE SCALE GENOMIC DNA]</scope>
    <source>
        <strain evidence="3">YZ03</strain>
    </source>
</reference>
<proteinExistence type="predicted"/>
<feature type="domain" description="N-acetyltransferase" evidence="1">
    <location>
        <begin position="8"/>
        <end position="163"/>
    </location>
</feature>
<dbReference type="Proteomes" id="UP000616547">
    <property type="component" value="Unassembled WGS sequence"/>
</dbReference>
<comment type="caution">
    <text evidence="2">The sequence shown here is derived from an EMBL/GenBank/DDBJ whole genome shotgun (WGS) entry which is preliminary data.</text>
</comment>
<dbReference type="PROSITE" id="PS51186">
    <property type="entry name" value="GNAT"/>
    <property type="match status" value="1"/>
</dbReference>
<gene>
    <name evidence="2" type="ORF">lacNasYZ03_09020</name>
</gene>
<organism evidence="2 3">
    <name type="scientific">Lactobacillus nasalidis</name>
    <dbReference type="NCBI Taxonomy" id="2797258"/>
    <lineage>
        <taxon>Bacteria</taxon>
        <taxon>Bacillati</taxon>
        <taxon>Bacillota</taxon>
        <taxon>Bacilli</taxon>
        <taxon>Lactobacillales</taxon>
        <taxon>Lactobacillaceae</taxon>
        <taxon>Lactobacillus</taxon>
    </lineage>
</organism>
<evidence type="ECO:0000313" key="2">
    <source>
        <dbReference type="EMBL" id="GHW01215.1"/>
    </source>
</evidence>
<protein>
    <submittedName>
        <fullName evidence="2">Acetyltransferase</fullName>
    </submittedName>
</protein>
<evidence type="ECO:0000259" key="1">
    <source>
        <dbReference type="PROSITE" id="PS51186"/>
    </source>
</evidence>
<dbReference type="InterPro" id="IPR016181">
    <property type="entry name" value="Acyl_CoA_acyltransferase"/>
</dbReference>
<name>A0ABQ3W791_9LACO</name>
<keyword evidence="3" id="KW-1185">Reference proteome</keyword>
<dbReference type="Gene3D" id="3.40.630.30">
    <property type="match status" value="1"/>
</dbReference>
<evidence type="ECO:0000313" key="3">
    <source>
        <dbReference type="Proteomes" id="UP000616547"/>
    </source>
</evidence>
<dbReference type="EMBL" id="BOCI01000246">
    <property type="protein sequence ID" value="GHW01215.1"/>
    <property type="molecule type" value="Genomic_DNA"/>
</dbReference>
<accession>A0ABQ3W791</accession>
<dbReference type="InterPro" id="IPR051531">
    <property type="entry name" value="N-acetyltransferase"/>
</dbReference>